<dbReference type="InterPro" id="IPR053905">
    <property type="entry name" value="EF-G-like_DII"/>
</dbReference>
<reference evidence="12" key="1">
    <citation type="journal article" date="2018" name="J. Proteomics">
        <title>Exploring the molecular complexity of Triatoma dimidiata sialome.</title>
        <authorList>
            <person name="Santiago P.B."/>
            <person name="de Araujo C.N."/>
            <person name="Charneau S."/>
            <person name="Bastos I.M.D."/>
            <person name="Assumpcao T.C.F."/>
            <person name="Queiroz R.M.L."/>
            <person name="Praca Y.R."/>
            <person name="Cordeiro T.M."/>
            <person name="Garcia C.H.S."/>
            <person name="da Silva I.G."/>
            <person name="Raiol T."/>
            <person name="Motta F.N."/>
            <person name="de Araujo Oliveira J.V."/>
            <person name="de Sousa M.V."/>
            <person name="Ribeiro J.M.C."/>
            <person name="de Santana J.M."/>
        </authorList>
    </citation>
    <scope>NUCLEOTIDE SEQUENCE</scope>
    <source>
        <strain evidence="12">Santander</strain>
        <tissue evidence="12">Salivary glands</tissue>
    </source>
</reference>
<dbReference type="GO" id="GO:0003743">
    <property type="term" value="F:translation initiation factor activity"/>
    <property type="evidence" value="ECO:0007669"/>
    <property type="project" value="UniProtKB-KW"/>
</dbReference>
<dbReference type="InterPro" id="IPR000178">
    <property type="entry name" value="TF_IF2_bacterial-like"/>
</dbReference>
<dbReference type="InterPro" id="IPR000795">
    <property type="entry name" value="T_Tr_GTP-bd_dom"/>
</dbReference>
<dbReference type="AlphaFoldDB" id="A0A0V0G8W4"/>
<dbReference type="InterPro" id="IPR027417">
    <property type="entry name" value="P-loop_NTPase"/>
</dbReference>
<dbReference type="InterPro" id="IPR015760">
    <property type="entry name" value="TIF_IF2"/>
</dbReference>
<keyword evidence="5" id="KW-0648">Protein biosynthesis</keyword>
<evidence type="ECO:0000256" key="2">
    <source>
        <dbReference type="ARBA" id="ARBA00007733"/>
    </source>
</evidence>
<dbReference type="Pfam" id="PF11987">
    <property type="entry name" value="IF-2"/>
    <property type="match status" value="1"/>
</dbReference>
<dbReference type="SUPFAM" id="SSF50447">
    <property type="entry name" value="Translation proteins"/>
    <property type="match status" value="2"/>
</dbReference>
<keyword evidence="4" id="KW-0547">Nucleotide-binding</keyword>
<evidence type="ECO:0000256" key="5">
    <source>
        <dbReference type="ARBA" id="ARBA00022917"/>
    </source>
</evidence>
<dbReference type="Pfam" id="PF00009">
    <property type="entry name" value="GTP_EFTU"/>
    <property type="match status" value="1"/>
</dbReference>
<dbReference type="Pfam" id="PF22042">
    <property type="entry name" value="EF-G_D2"/>
    <property type="match status" value="1"/>
</dbReference>
<keyword evidence="6" id="KW-0809">Transit peptide</keyword>
<keyword evidence="7" id="KW-0496">Mitochondrion</keyword>
<dbReference type="NCBIfam" id="TIGR00487">
    <property type="entry name" value="IF-2"/>
    <property type="match status" value="1"/>
</dbReference>
<evidence type="ECO:0000256" key="7">
    <source>
        <dbReference type="ARBA" id="ARBA00023128"/>
    </source>
</evidence>
<feature type="domain" description="Tr-type G" evidence="11">
    <location>
        <begin position="94"/>
        <end position="261"/>
    </location>
</feature>
<sequence>MEAIPVWKDISLKELADSLKKDVDHVLEVMTFIHDTNNYKSPKDVIDNFKVVEEVVKRSGKRIKIIAKPEEKEKEEVFIDATRRNPDEYIDVRKRHPIVTIMGHVDHGKTTLLDTLRESAIVDSEFGGITQHIGAFKVSLGKDTITFLDTPGHAAFCSMRNRGAQCTDIVVLVVAADDGVMEQTVESINMAKAAGVPIIVAINKIDKPKADVERTKRMLVQHSVQVEDHGGDVQVVTISALKGTNINSLIEAILAEAEILDLKSDFSGFVEGVILESYTDPHRGKLSTLLVQCATLKKGSILVAGTAWCRVRAMFDDNSDPIQEALPSTPVQILGWKDLPSAGDIVIQVPSEKRALDVVNHREKLNSLKKMEKDKEIIDRKVEEHEKHYKPILEEKRRLGRYKAPRTPKQKEIRDEFTGPRLNIIIKGDVDGSVDAILDVLETYNNTQCKLDVVHYGVGPVSQNDTMLAELFNAQIYAFNTTVLKDVSISSVKHFNIIYRLVDDLKNEISKLLPYKEVEEIIGEANVLQQFLINEGKSKVPVAGCRCIKGSLKKSAQYRLIRSNETLFCGSLISLRHIKDEVDSIKKDLECGIRLSDSNVHVQPGDTLICFKINKVPQTIEWNPGF</sequence>
<dbReference type="FunFam" id="3.40.50.300:FF:000019">
    <property type="entry name" value="Translation initiation factor IF-2"/>
    <property type="match status" value="1"/>
</dbReference>
<evidence type="ECO:0000256" key="8">
    <source>
        <dbReference type="ARBA" id="ARBA00023134"/>
    </source>
</evidence>
<dbReference type="Gene3D" id="3.40.50.10050">
    <property type="entry name" value="Translation initiation factor IF- 2, domain 3"/>
    <property type="match status" value="1"/>
</dbReference>
<accession>A0A0V0G8W4</accession>
<dbReference type="PROSITE" id="PS51722">
    <property type="entry name" value="G_TR_2"/>
    <property type="match status" value="1"/>
</dbReference>
<dbReference type="InterPro" id="IPR005225">
    <property type="entry name" value="Small_GTP-bd"/>
</dbReference>
<dbReference type="PANTHER" id="PTHR43381">
    <property type="entry name" value="TRANSLATION INITIATION FACTOR IF-2-RELATED"/>
    <property type="match status" value="1"/>
</dbReference>
<dbReference type="SUPFAM" id="SSF52540">
    <property type="entry name" value="P-loop containing nucleoside triphosphate hydrolases"/>
    <property type="match status" value="1"/>
</dbReference>
<dbReference type="PROSITE" id="PS01176">
    <property type="entry name" value="IF2"/>
    <property type="match status" value="1"/>
</dbReference>
<protein>
    <recommendedName>
        <fullName evidence="10">Translation initiation factor IF-2, mitochondrial</fullName>
    </recommendedName>
</protein>
<dbReference type="CDD" id="cd03702">
    <property type="entry name" value="IF2_mtIF2_II"/>
    <property type="match status" value="1"/>
</dbReference>
<dbReference type="FunFam" id="2.40.30.10:FF:000007">
    <property type="entry name" value="Translation initiation factor IF-2"/>
    <property type="match status" value="1"/>
</dbReference>
<evidence type="ECO:0000259" key="11">
    <source>
        <dbReference type="PROSITE" id="PS51722"/>
    </source>
</evidence>
<keyword evidence="3 12" id="KW-0396">Initiation factor</keyword>
<dbReference type="InterPro" id="IPR009000">
    <property type="entry name" value="Transl_B-barrel_sf"/>
</dbReference>
<dbReference type="NCBIfam" id="TIGR00231">
    <property type="entry name" value="small_GTP"/>
    <property type="match status" value="1"/>
</dbReference>
<dbReference type="FunFam" id="2.40.30.10:FF:000008">
    <property type="entry name" value="Translation initiation factor IF-2"/>
    <property type="match status" value="1"/>
</dbReference>
<evidence type="ECO:0000256" key="10">
    <source>
        <dbReference type="ARBA" id="ARBA00044200"/>
    </source>
</evidence>
<comment type="similarity">
    <text evidence="2">Belongs to the TRAFAC class translation factor GTPase superfamily. Classic translation factor GTPase family. IF-2 subfamily.</text>
</comment>
<evidence type="ECO:0000256" key="1">
    <source>
        <dbReference type="ARBA" id="ARBA00004173"/>
    </source>
</evidence>
<comment type="subcellular location">
    <subcellularLocation>
        <location evidence="1">Mitochondrion</location>
    </subcellularLocation>
</comment>
<dbReference type="InterPro" id="IPR036925">
    <property type="entry name" value="TIF_IF2_dom3_sf"/>
</dbReference>
<dbReference type="FunFam" id="3.40.50.10050:FF:000001">
    <property type="entry name" value="Translation initiation factor IF-2"/>
    <property type="match status" value="1"/>
</dbReference>
<dbReference type="InterPro" id="IPR023115">
    <property type="entry name" value="TIF_IF2_dom3"/>
</dbReference>
<name>A0A0V0G8W4_TRIDM</name>
<dbReference type="GO" id="GO:0005525">
    <property type="term" value="F:GTP binding"/>
    <property type="evidence" value="ECO:0007669"/>
    <property type="project" value="UniProtKB-KW"/>
</dbReference>
<organism evidence="12">
    <name type="scientific">Triatoma dimidiata</name>
    <name type="common">Kissing bug</name>
    <name type="synonym">Meccus dimidiatus</name>
    <dbReference type="NCBI Taxonomy" id="72491"/>
    <lineage>
        <taxon>Eukaryota</taxon>
        <taxon>Metazoa</taxon>
        <taxon>Ecdysozoa</taxon>
        <taxon>Arthropoda</taxon>
        <taxon>Hexapoda</taxon>
        <taxon>Insecta</taxon>
        <taxon>Pterygota</taxon>
        <taxon>Neoptera</taxon>
        <taxon>Paraneoptera</taxon>
        <taxon>Hemiptera</taxon>
        <taxon>Heteroptera</taxon>
        <taxon>Panheteroptera</taxon>
        <taxon>Cimicomorpha</taxon>
        <taxon>Reduviidae</taxon>
        <taxon>Triatominae</taxon>
        <taxon>Triatoma</taxon>
    </lineage>
</organism>
<dbReference type="CDD" id="cd01887">
    <property type="entry name" value="IF2_eIF5B"/>
    <property type="match status" value="1"/>
</dbReference>
<keyword evidence="8" id="KW-0342">GTP-binding</keyword>
<evidence type="ECO:0000256" key="3">
    <source>
        <dbReference type="ARBA" id="ARBA00022540"/>
    </source>
</evidence>
<dbReference type="Gene3D" id="3.40.50.300">
    <property type="entry name" value="P-loop containing nucleotide triphosphate hydrolases"/>
    <property type="match status" value="1"/>
</dbReference>
<dbReference type="GO" id="GO:0003924">
    <property type="term" value="F:GTPase activity"/>
    <property type="evidence" value="ECO:0007669"/>
    <property type="project" value="InterPro"/>
</dbReference>
<evidence type="ECO:0000256" key="6">
    <source>
        <dbReference type="ARBA" id="ARBA00022946"/>
    </source>
</evidence>
<dbReference type="SUPFAM" id="SSF52156">
    <property type="entry name" value="Initiation factor IF2/eIF5b, domain 3"/>
    <property type="match status" value="1"/>
</dbReference>
<dbReference type="PANTHER" id="PTHR43381:SF20">
    <property type="entry name" value="TRANSLATION INITIATION FACTOR IF-2, MITOCHONDRIAL"/>
    <property type="match status" value="1"/>
</dbReference>
<evidence type="ECO:0000313" key="12">
    <source>
        <dbReference type="EMBL" id="JAP04595.1"/>
    </source>
</evidence>
<dbReference type="InterPro" id="IPR044145">
    <property type="entry name" value="IF2_II"/>
</dbReference>
<dbReference type="EMBL" id="GECL01001529">
    <property type="protein sequence ID" value="JAP04595.1"/>
    <property type="molecule type" value="Transcribed_RNA"/>
</dbReference>
<evidence type="ECO:0000256" key="4">
    <source>
        <dbReference type="ARBA" id="ARBA00022741"/>
    </source>
</evidence>
<evidence type="ECO:0000256" key="9">
    <source>
        <dbReference type="ARBA" id="ARBA00025162"/>
    </source>
</evidence>
<comment type="function">
    <text evidence="9">One of the essential components for the initiation of protein synthesis. Protects formylmethionyl-tRNA from spontaneous hydrolysis and promotes its binding to the 30S ribosomal subunits. Also involved in the hydrolysis of GTP during the formation of the 70S ribosomal complex.</text>
</comment>
<proteinExistence type="inferred from homology"/>
<dbReference type="Gene3D" id="2.40.30.10">
    <property type="entry name" value="Translation factors"/>
    <property type="match status" value="2"/>
</dbReference>
<dbReference type="GO" id="GO:0005739">
    <property type="term" value="C:mitochondrion"/>
    <property type="evidence" value="ECO:0007669"/>
    <property type="project" value="UniProtKB-SubCell"/>
</dbReference>